<dbReference type="GO" id="GO:0006351">
    <property type="term" value="P:DNA-templated transcription"/>
    <property type="evidence" value="ECO:0007669"/>
    <property type="project" value="InterPro"/>
</dbReference>
<dbReference type="OrthoDB" id="1741719at2759"/>
<proteinExistence type="inferred from homology"/>
<feature type="domain" description="Protein HIRA-like C-terminal" evidence="12">
    <location>
        <begin position="523"/>
        <end position="737"/>
    </location>
</feature>
<evidence type="ECO:0000256" key="11">
    <source>
        <dbReference type="SAM" id="MobiDB-lite"/>
    </source>
</evidence>
<evidence type="ECO:0000256" key="7">
    <source>
        <dbReference type="ARBA" id="ARBA00023015"/>
    </source>
</evidence>
<keyword evidence="8 10" id="KW-0804">Transcription</keyword>
<dbReference type="Proteomes" id="UP000094565">
    <property type="component" value="Chromosome 2"/>
</dbReference>
<dbReference type="EMBL" id="CP014585">
    <property type="protein sequence ID" value="ANZ76255.1"/>
    <property type="molecule type" value="Genomic_DNA"/>
</dbReference>
<evidence type="ECO:0000256" key="9">
    <source>
        <dbReference type="ARBA" id="ARBA00023242"/>
    </source>
</evidence>
<dbReference type="GO" id="GO:0006355">
    <property type="term" value="P:regulation of DNA-templated transcription"/>
    <property type="evidence" value="ECO:0007669"/>
    <property type="project" value="InterPro"/>
</dbReference>
<name>A0A1B2JEI1_PICPA</name>
<comment type="similarity">
    <text evidence="2 10">Belongs to the WD repeat HIR1 family.</text>
</comment>
<feature type="region of interest" description="Disordered" evidence="11">
    <location>
        <begin position="340"/>
        <end position="373"/>
    </location>
</feature>
<feature type="compositionally biased region" description="Low complexity" evidence="11">
    <location>
        <begin position="356"/>
        <end position="369"/>
    </location>
</feature>
<gene>
    <name evidence="13" type="primary">HIR2</name>
    <name evidence="13" type="ORF">ATY40_BA7502132</name>
</gene>
<evidence type="ECO:0000256" key="4">
    <source>
        <dbReference type="ARBA" id="ARBA00022574"/>
    </source>
</evidence>
<reference evidence="13 14" key="1">
    <citation type="submission" date="2016-02" db="EMBL/GenBank/DDBJ databases">
        <title>Comparative genomic and transcriptomic foundation for Pichia pastoris.</title>
        <authorList>
            <person name="Love K.R."/>
            <person name="Shah K.A."/>
            <person name="Whittaker C.A."/>
            <person name="Wu J."/>
            <person name="Bartlett M.C."/>
            <person name="Ma D."/>
            <person name="Leeson R.L."/>
            <person name="Priest M."/>
            <person name="Young S.K."/>
            <person name="Love J.C."/>
        </authorList>
    </citation>
    <scope>NUCLEOTIDE SEQUENCE [LARGE SCALE GENOMIC DNA]</scope>
    <source>
        <strain evidence="13 14">ATCC 28485</strain>
    </source>
</reference>
<keyword evidence="9 10" id="KW-0539">Nucleus</keyword>
<keyword evidence="14" id="KW-1185">Reference proteome</keyword>
<evidence type="ECO:0000313" key="14">
    <source>
        <dbReference type="Proteomes" id="UP000094565"/>
    </source>
</evidence>
<evidence type="ECO:0000256" key="5">
    <source>
        <dbReference type="ARBA" id="ARBA00022737"/>
    </source>
</evidence>
<keyword evidence="7 10" id="KW-0805">Transcription regulation</keyword>
<feature type="region of interest" description="Disordered" evidence="11">
    <location>
        <begin position="388"/>
        <end position="412"/>
    </location>
</feature>
<dbReference type="AlphaFoldDB" id="A0A1B2JEI1"/>
<evidence type="ECO:0000256" key="6">
    <source>
        <dbReference type="ARBA" id="ARBA00022853"/>
    </source>
</evidence>
<dbReference type="GO" id="GO:0000785">
    <property type="term" value="C:chromatin"/>
    <property type="evidence" value="ECO:0007669"/>
    <property type="project" value="TreeGrafter"/>
</dbReference>
<dbReference type="SUPFAM" id="SSF50978">
    <property type="entry name" value="WD40 repeat-like"/>
    <property type="match status" value="1"/>
</dbReference>
<dbReference type="InterPro" id="IPR036322">
    <property type="entry name" value="WD40_repeat_dom_sf"/>
</dbReference>
<feature type="compositionally biased region" description="Polar residues" evidence="11">
    <location>
        <begin position="388"/>
        <end position="397"/>
    </location>
</feature>
<keyword evidence="3 10" id="KW-0678">Repressor</keyword>
<keyword evidence="4 10" id="KW-0853">WD repeat</keyword>
<evidence type="ECO:0000256" key="8">
    <source>
        <dbReference type="ARBA" id="ARBA00023163"/>
    </source>
</evidence>
<accession>A0A1B2JEI1</accession>
<protein>
    <recommendedName>
        <fullName evidence="10">Protein HIR</fullName>
    </recommendedName>
</protein>
<dbReference type="PANTHER" id="PTHR13831">
    <property type="entry name" value="MEMBER OF THE HIR1 FAMILY OF WD-REPEAT PROTEINS"/>
    <property type="match status" value="1"/>
</dbReference>
<dbReference type="GO" id="GO:0031491">
    <property type="term" value="F:nucleosome binding"/>
    <property type="evidence" value="ECO:0007669"/>
    <property type="project" value="TreeGrafter"/>
</dbReference>
<dbReference type="GO" id="GO:0000417">
    <property type="term" value="C:HIR complex"/>
    <property type="evidence" value="ECO:0007669"/>
    <property type="project" value="TreeGrafter"/>
</dbReference>
<dbReference type="PANTHER" id="PTHR13831:SF1">
    <property type="entry name" value="PROTEIN HIR2"/>
    <property type="match status" value="1"/>
</dbReference>
<organism evidence="13 14">
    <name type="scientific">Komagataella pastoris</name>
    <name type="common">Yeast</name>
    <name type="synonym">Pichia pastoris</name>
    <dbReference type="NCBI Taxonomy" id="4922"/>
    <lineage>
        <taxon>Eukaryota</taxon>
        <taxon>Fungi</taxon>
        <taxon>Dikarya</taxon>
        <taxon>Ascomycota</taxon>
        <taxon>Saccharomycotina</taxon>
        <taxon>Pichiomycetes</taxon>
        <taxon>Pichiales</taxon>
        <taxon>Pichiaceae</taxon>
        <taxon>Komagataella</taxon>
    </lineage>
</organism>
<dbReference type="InterPro" id="IPR011494">
    <property type="entry name" value="HIRA-like_C"/>
</dbReference>
<keyword evidence="6 10" id="KW-0156">Chromatin regulator</keyword>
<evidence type="ECO:0000259" key="12">
    <source>
        <dbReference type="Pfam" id="PF07569"/>
    </source>
</evidence>
<dbReference type="Gene3D" id="2.130.10.10">
    <property type="entry name" value="YVTN repeat-like/Quinoprotein amine dehydrogenase"/>
    <property type="match status" value="1"/>
</dbReference>
<dbReference type="InterPro" id="IPR031120">
    <property type="entry name" value="HIR1-like"/>
</dbReference>
<comment type="function">
    <text evidence="10">Required for replication-independent chromatin assembly and for the periodic repression of histone gene transcription during the cell cycle.</text>
</comment>
<keyword evidence="5 10" id="KW-0677">Repeat</keyword>
<comment type="subcellular location">
    <subcellularLocation>
        <location evidence="1 10">Nucleus</location>
    </subcellularLocation>
</comment>
<evidence type="ECO:0000313" key="13">
    <source>
        <dbReference type="EMBL" id="ANZ76255.1"/>
    </source>
</evidence>
<dbReference type="GO" id="GO:0006338">
    <property type="term" value="P:chromatin remodeling"/>
    <property type="evidence" value="ECO:0007669"/>
    <property type="project" value="InterPro"/>
</dbReference>
<evidence type="ECO:0000256" key="2">
    <source>
        <dbReference type="ARBA" id="ARBA00007306"/>
    </source>
</evidence>
<dbReference type="InterPro" id="IPR015943">
    <property type="entry name" value="WD40/YVTN_repeat-like_dom_sf"/>
</dbReference>
<dbReference type="Pfam" id="PF07569">
    <property type="entry name" value="Hira"/>
    <property type="match status" value="1"/>
</dbReference>
<evidence type="ECO:0000256" key="3">
    <source>
        <dbReference type="ARBA" id="ARBA00022491"/>
    </source>
</evidence>
<dbReference type="GO" id="GO:0005634">
    <property type="term" value="C:nucleus"/>
    <property type="evidence" value="ECO:0007669"/>
    <property type="project" value="UniProtKB-SubCell"/>
</dbReference>
<evidence type="ECO:0000256" key="10">
    <source>
        <dbReference type="RuleBase" id="RU364014"/>
    </source>
</evidence>
<evidence type="ECO:0000256" key="1">
    <source>
        <dbReference type="ARBA" id="ARBA00004123"/>
    </source>
</evidence>
<sequence>MKLVRLPSRGIKDVSVNSDDQVITTGEQLTLHDPPSIDSIDLPVKQVLVDKPVDLAKFAKLDVHKEQICYTADNEVFLLPSFEGEPQLLIKDQGTVGNICWSSDDVFIAITLTKGKILIFQVEERQIFTTLEFKDEVRGAVFDDKNDFFCTLSDTLTVFSLPTFTVRQNLDSLLSKNLLAKSIIKMPSFSHDSKCISVPNASKSTNLALVSILHNSKKDWKTWCSFVGHKFLCDYTSFNPIIFKNTAAESDLKLKSTPQNNPYFYILATGGSDQTLAIWNTSLTEPVLVVRDIVKGEINNLTWSRSGTVLYVLSTDGELCILQFVPDELGKKSEIKIHVTSHKKRKVKEQTEEKSSIPTPVKSPSTTPPDNQVPKTEFTAKITTFDQPNSLVPSTIKHQIEKDENNDDEKKRRKLDSVEFIGSSVVINPSNCFSKVRLGTPKVRLHFTLESESDHLTLDIKNGQGNESSPTKITLYKRIPDNTYKEIFADFIPKRVMLSTGGYGPFWSVCTTDGTVIVYSYNGRRVLPPLVLGTPLSFLQSKNQYLMAVTSLGELHVWDLEKKTALFEPTSLYPILKPRFEKDVLSRSENLTLCSITSEGVPVVTLSNGNGYLFNISMRTWNLVSDSWWALGSQYWDSTNTGDKDRGVNNLLERNTNEELLRKGKGQTMAKFNKLLMMKEGYGGLETIVSLSHLENKLMCFKVLKEKDNYHKTFMIYVKRICELGIKNRLLEICEELYETDKKVLRELIENCSEYRKVQRILLKYNQILEDYEDN</sequence>